<reference evidence="1" key="1">
    <citation type="submission" date="2016-12" db="EMBL/GenBank/DDBJ databases">
        <authorList>
            <person name="Moulin L."/>
        </authorList>
    </citation>
    <scope>NUCLEOTIDE SEQUENCE [LARGE SCALE GENOMIC DNA]</scope>
    <source>
        <strain evidence="1">STM 7183</strain>
    </source>
</reference>
<comment type="caution">
    <text evidence="1">The sequence shown here is derived from an EMBL/GenBank/DDBJ whole genome shotgun (WGS) entry which is preliminary data.</text>
</comment>
<name>A0A1N7S7E4_9BURK</name>
<keyword evidence="2" id="KW-1185">Reference proteome</keyword>
<evidence type="ECO:0000313" key="2">
    <source>
        <dbReference type="Proteomes" id="UP000195569"/>
    </source>
</evidence>
<protein>
    <submittedName>
        <fullName evidence="1">Uncharacterized protein</fullName>
    </submittedName>
</protein>
<organism evidence="1 2">
    <name type="scientific">Paraburkholderia piptadeniae</name>
    <dbReference type="NCBI Taxonomy" id="1701573"/>
    <lineage>
        <taxon>Bacteria</taxon>
        <taxon>Pseudomonadati</taxon>
        <taxon>Pseudomonadota</taxon>
        <taxon>Betaproteobacteria</taxon>
        <taxon>Burkholderiales</taxon>
        <taxon>Burkholderiaceae</taxon>
        <taxon>Paraburkholderia</taxon>
    </lineage>
</organism>
<accession>A0A1N7S7E4</accession>
<proteinExistence type="predicted"/>
<dbReference type="Proteomes" id="UP000195569">
    <property type="component" value="Unassembled WGS sequence"/>
</dbReference>
<dbReference type="EMBL" id="CYGY02000035">
    <property type="protein sequence ID" value="SIT43252.1"/>
    <property type="molecule type" value="Genomic_DNA"/>
</dbReference>
<evidence type="ECO:0000313" key="1">
    <source>
        <dbReference type="EMBL" id="SIT43252.1"/>
    </source>
</evidence>
<sequence>MRRRRQKRRLVEAATSASRSGKYAAQNRKSVCAMVFHAWLIKLNPTPPVLLRAFHVHAHVSSRRRERYIRDESSTNTGRRIEYSEKLKSPKRDSKRMAGESAHRVDLVFVVDGLRLGTRADVADETDERVAASAVSLMRDPRSLMKR</sequence>
<dbReference type="AlphaFoldDB" id="A0A1N7S7E4"/>
<gene>
    <name evidence="1" type="ORF">BN2476_350009</name>
</gene>